<dbReference type="SUPFAM" id="SSF56112">
    <property type="entry name" value="Protein kinase-like (PK-like)"/>
    <property type="match status" value="1"/>
</dbReference>
<dbReference type="PROSITE" id="PS51547">
    <property type="entry name" value="C2_PI3K"/>
    <property type="match status" value="1"/>
</dbReference>
<dbReference type="PROSITE" id="PS00916">
    <property type="entry name" value="PI3_4_KINASE_2"/>
    <property type="match status" value="1"/>
</dbReference>
<dbReference type="InterPro" id="IPR015433">
    <property type="entry name" value="PI3/4_kinase"/>
</dbReference>
<dbReference type="GO" id="GO:0005524">
    <property type="term" value="F:ATP binding"/>
    <property type="evidence" value="ECO:0007669"/>
    <property type="project" value="UniProtKB-KW"/>
</dbReference>
<feature type="domain" description="PX" evidence="11">
    <location>
        <begin position="1364"/>
        <end position="1482"/>
    </location>
</feature>
<evidence type="ECO:0000256" key="9">
    <source>
        <dbReference type="SAM" id="MobiDB-lite"/>
    </source>
</evidence>
<dbReference type="GO" id="GO:0005942">
    <property type="term" value="C:phosphatidylinositol 3-kinase complex"/>
    <property type="evidence" value="ECO:0007669"/>
    <property type="project" value="TreeGrafter"/>
</dbReference>
<dbReference type="FunFam" id="1.10.1070.11:FF:000013">
    <property type="entry name" value="Phosphatidylinositol 4-phosphate 3-kinase C2 domain-containing subunit gamma"/>
    <property type="match status" value="1"/>
</dbReference>
<comment type="catalytic activity">
    <reaction evidence="7">
        <text>a 1,2-diacyl-sn-glycero-3-phospho-(1D-myo-inositol) + ATP = a 1,2-diacyl-sn-glycero-3-phospho-(1D-myo-inositol-3-phosphate) + ADP + H(+)</text>
        <dbReference type="Rhea" id="RHEA:12709"/>
        <dbReference type="ChEBI" id="CHEBI:15378"/>
        <dbReference type="ChEBI" id="CHEBI:30616"/>
        <dbReference type="ChEBI" id="CHEBI:57880"/>
        <dbReference type="ChEBI" id="CHEBI:58088"/>
        <dbReference type="ChEBI" id="CHEBI:456216"/>
        <dbReference type="EC" id="2.7.1.137"/>
    </reaction>
    <physiologicalReaction direction="left-to-right" evidence="7">
        <dbReference type="Rhea" id="RHEA:12710"/>
    </physiologicalReaction>
</comment>
<keyword evidence="17" id="KW-1185">Reference proteome</keyword>
<evidence type="ECO:0000259" key="14">
    <source>
        <dbReference type="PROSITE" id="PS51546"/>
    </source>
</evidence>
<dbReference type="GO" id="GO:0016477">
    <property type="term" value="P:cell migration"/>
    <property type="evidence" value="ECO:0007669"/>
    <property type="project" value="TreeGrafter"/>
</dbReference>
<evidence type="ECO:0000256" key="4">
    <source>
        <dbReference type="ARBA" id="ARBA00022777"/>
    </source>
</evidence>
<evidence type="ECO:0000256" key="10">
    <source>
        <dbReference type="SAM" id="Phobius"/>
    </source>
</evidence>
<evidence type="ECO:0000256" key="2">
    <source>
        <dbReference type="ARBA" id="ARBA00022679"/>
    </source>
</evidence>
<keyword evidence="10" id="KW-0472">Membrane</keyword>
<comment type="catalytic activity">
    <reaction evidence="8">
        <text>a 1,2-diacyl-sn-glycero-3-phospho-(1D-myo-inositol 4-phosphate) + ATP = a 1,2-diacyl-sn-glycero-3-phospho-(1D-myo-inositol-3,4-bisphosphate) + ADP + H(+)</text>
        <dbReference type="Rhea" id="RHEA:18373"/>
        <dbReference type="ChEBI" id="CHEBI:15378"/>
        <dbReference type="ChEBI" id="CHEBI:30616"/>
        <dbReference type="ChEBI" id="CHEBI:57658"/>
        <dbReference type="ChEBI" id="CHEBI:58178"/>
        <dbReference type="ChEBI" id="CHEBI:456216"/>
        <dbReference type="EC" id="2.7.1.154"/>
    </reaction>
    <physiologicalReaction direction="left-to-right" evidence="8">
        <dbReference type="Rhea" id="RHEA:18374"/>
    </physiologicalReaction>
</comment>
<dbReference type="FunFam" id="1.25.40.70:FF:000010">
    <property type="entry name" value="Phosphatidylinositol 4-phosphate 3-kinase C2 domain-containing subunit gamma"/>
    <property type="match status" value="1"/>
</dbReference>
<keyword evidence="10" id="KW-0812">Transmembrane</keyword>
<dbReference type="InterPro" id="IPR036940">
    <property type="entry name" value="PI3/4_kinase_cat_sf"/>
</dbReference>
<dbReference type="SUPFAM" id="SSF49562">
    <property type="entry name" value="C2 domain (Calcium/lipid-binding domain, CaLB)"/>
    <property type="match status" value="1"/>
</dbReference>
<dbReference type="SMART" id="SM00146">
    <property type="entry name" value="PI3Kc"/>
    <property type="match status" value="1"/>
</dbReference>
<dbReference type="SUPFAM" id="SSF48371">
    <property type="entry name" value="ARM repeat"/>
    <property type="match status" value="1"/>
</dbReference>
<dbReference type="InterPro" id="IPR000341">
    <property type="entry name" value="PI3K_Ras-bd_dom"/>
</dbReference>
<dbReference type="PROSITE" id="PS51545">
    <property type="entry name" value="PIK_HELICAL"/>
    <property type="match status" value="1"/>
</dbReference>
<keyword evidence="10" id="KW-1133">Transmembrane helix</keyword>
<dbReference type="Gene3D" id="3.30.1010.10">
    <property type="entry name" value="Phosphatidylinositol 3-kinase Catalytic Subunit, Chain A, domain 4"/>
    <property type="match status" value="1"/>
</dbReference>
<organism evidence="16 17">
    <name type="scientific">Bos mutus</name>
    <name type="common">wild yak</name>
    <dbReference type="NCBI Taxonomy" id="72004"/>
    <lineage>
        <taxon>Eukaryota</taxon>
        <taxon>Metazoa</taxon>
        <taxon>Chordata</taxon>
        <taxon>Craniata</taxon>
        <taxon>Vertebrata</taxon>
        <taxon>Euteleostomi</taxon>
        <taxon>Mammalia</taxon>
        <taxon>Eutheria</taxon>
        <taxon>Laurasiatheria</taxon>
        <taxon>Artiodactyla</taxon>
        <taxon>Ruminantia</taxon>
        <taxon>Pecora</taxon>
        <taxon>Bovidae</taxon>
        <taxon>Bovinae</taxon>
        <taxon>Bos</taxon>
    </lineage>
</organism>
<evidence type="ECO:0008006" key="18">
    <source>
        <dbReference type="Google" id="ProtNLM"/>
    </source>
</evidence>
<keyword evidence="3" id="KW-0547">Nucleotide-binding</keyword>
<dbReference type="Pfam" id="PF00787">
    <property type="entry name" value="PX"/>
    <property type="match status" value="1"/>
</dbReference>
<reference evidence="16" key="1">
    <citation type="submission" date="2019-10" db="EMBL/GenBank/DDBJ databases">
        <title>The sequence and de novo assembly of the wild yak genome.</title>
        <authorList>
            <person name="Liu Y."/>
        </authorList>
    </citation>
    <scope>NUCLEOTIDE SEQUENCE [LARGE SCALE GENOMIC DNA]</scope>
    <source>
        <strain evidence="16">WY2019</strain>
    </source>
</reference>
<dbReference type="SMART" id="SM00145">
    <property type="entry name" value="PI3Ka"/>
    <property type="match status" value="1"/>
</dbReference>
<dbReference type="GO" id="GO:0043491">
    <property type="term" value="P:phosphatidylinositol 3-kinase/protein kinase B signal transduction"/>
    <property type="evidence" value="ECO:0007669"/>
    <property type="project" value="TreeGrafter"/>
</dbReference>
<dbReference type="InterPro" id="IPR036871">
    <property type="entry name" value="PX_dom_sf"/>
</dbReference>
<dbReference type="PROSITE" id="PS50290">
    <property type="entry name" value="PI3_4_KINASE_3"/>
    <property type="match status" value="1"/>
</dbReference>
<evidence type="ECO:0000259" key="13">
    <source>
        <dbReference type="PROSITE" id="PS51545"/>
    </source>
</evidence>
<dbReference type="GO" id="GO:0035091">
    <property type="term" value="F:phosphatidylinositol binding"/>
    <property type="evidence" value="ECO:0007669"/>
    <property type="project" value="InterPro"/>
</dbReference>
<dbReference type="SUPFAM" id="SSF64268">
    <property type="entry name" value="PX domain"/>
    <property type="match status" value="1"/>
</dbReference>
<keyword evidence="5" id="KW-0067">ATP-binding</keyword>
<keyword evidence="2" id="KW-0808">Transferase</keyword>
<evidence type="ECO:0000313" key="16">
    <source>
        <dbReference type="EMBL" id="MXQ79980.1"/>
    </source>
</evidence>
<dbReference type="Gene3D" id="2.60.40.150">
    <property type="entry name" value="C2 domain"/>
    <property type="match status" value="1"/>
</dbReference>
<evidence type="ECO:0000313" key="17">
    <source>
        <dbReference type="Proteomes" id="UP000322234"/>
    </source>
</evidence>
<evidence type="ECO:0000256" key="5">
    <source>
        <dbReference type="ARBA" id="ARBA00022840"/>
    </source>
</evidence>
<proteinExistence type="inferred from homology"/>
<evidence type="ECO:0000256" key="1">
    <source>
        <dbReference type="ARBA" id="ARBA00006209"/>
    </source>
</evidence>
<feature type="domain" description="PI3K-RBD" evidence="14">
    <location>
        <begin position="409"/>
        <end position="495"/>
    </location>
</feature>
<dbReference type="CDD" id="cd04012">
    <property type="entry name" value="C2A_PI3K_class_II"/>
    <property type="match status" value="1"/>
</dbReference>
<dbReference type="Pfam" id="PF00792">
    <property type="entry name" value="PI3K_C2"/>
    <property type="match status" value="1"/>
</dbReference>
<keyword evidence="4" id="KW-0418">Kinase</keyword>
<evidence type="ECO:0000259" key="12">
    <source>
        <dbReference type="PROSITE" id="PS50290"/>
    </source>
</evidence>
<dbReference type="PROSITE" id="PS00915">
    <property type="entry name" value="PI3_4_KINASE_1"/>
    <property type="match status" value="1"/>
</dbReference>
<evidence type="ECO:0000256" key="6">
    <source>
        <dbReference type="ARBA" id="ARBA00023098"/>
    </source>
</evidence>
<keyword evidence="6" id="KW-0443">Lipid metabolism</keyword>
<dbReference type="SMART" id="SM00312">
    <property type="entry name" value="PX"/>
    <property type="match status" value="1"/>
</dbReference>
<protein>
    <recommendedName>
        <fullName evidence="18">Phosphatidylinositol-4-phosphate 3-kinase</fullName>
    </recommendedName>
</protein>
<dbReference type="FunFam" id="3.30.1520.10:FF:000026">
    <property type="entry name" value="Phosphatidylinositol 4-phosphate 3-kinase C2 domain-containing subunit gamma"/>
    <property type="match status" value="1"/>
</dbReference>
<dbReference type="FunFam" id="3.30.1010.10:FF:000001">
    <property type="entry name" value="Phosphatidylinositol 4-phosphate 3-kinase C2 domain-containing subunit beta"/>
    <property type="match status" value="1"/>
</dbReference>
<evidence type="ECO:0000256" key="7">
    <source>
        <dbReference type="ARBA" id="ARBA00023985"/>
    </source>
</evidence>
<feature type="domain" description="PIK helical" evidence="13">
    <location>
        <begin position="808"/>
        <end position="984"/>
    </location>
</feature>
<dbReference type="GO" id="GO:0035005">
    <property type="term" value="F:1-phosphatidylinositol-4-phosphate 3-kinase activity"/>
    <property type="evidence" value="ECO:0007669"/>
    <property type="project" value="UniProtKB-EC"/>
</dbReference>
<comment type="caution">
    <text evidence="16">The sequence shown here is derived from an EMBL/GenBank/DDBJ whole genome shotgun (WGS) entry which is preliminary data.</text>
</comment>
<feature type="transmembrane region" description="Helical" evidence="10">
    <location>
        <begin position="1508"/>
        <end position="1526"/>
    </location>
</feature>
<dbReference type="FunFam" id="2.60.40.150:FF:000160">
    <property type="entry name" value="phosphatidylinositol 4-phosphate 3-kinase C2 domain-containing subunit gamma isoform X1"/>
    <property type="match status" value="1"/>
</dbReference>
<name>A0A6B0QSI8_9CETA</name>
<dbReference type="Pfam" id="PF00613">
    <property type="entry name" value="PI3Ka"/>
    <property type="match status" value="1"/>
</dbReference>
<dbReference type="InterPro" id="IPR016024">
    <property type="entry name" value="ARM-type_fold"/>
</dbReference>
<evidence type="ECO:0000259" key="11">
    <source>
        <dbReference type="PROSITE" id="PS50195"/>
    </source>
</evidence>
<dbReference type="Gene3D" id="1.10.1070.11">
    <property type="entry name" value="Phosphatidylinositol 3-/4-kinase, catalytic domain"/>
    <property type="match status" value="1"/>
</dbReference>
<dbReference type="FunFam" id="3.10.20.90:FF:000260">
    <property type="entry name" value="Phosphatidylinositol 4-phosphate 3-kinase C2 domain-containing subunit gamma"/>
    <property type="match status" value="1"/>
</dbReference>
<dbReference type="Pfam" id="PF00794">
    <property type="entry name" value="PI3K_rbd"/>
    <property type="match status" value="1"/>
</dbReference>
<dbReference type="GO" id="GO:0005737">
    <property type="term" value="C:cytoplasm"/>
    <property type="evidence" value="ECO:0007669"/>
    <property type="project" value="TreeGrafter"/>
</dbReference>
<dbReference type="InterPro" id="IPR000403">
    <property type="entry name" value="PI3/4_kinase_cat_dom"/>
</dbReference>
<feature type="domain" description="PI3K/PI4K catalytic" evidence="12">
    <location>
        <begin position="1053"/>
        <end position="1331"/>
    </location>
</feature>
<dbReference type="InterPro" id="IPR029071">
    <property type="entry name" value="Ubiquitin-like_domsf"/>
</dbReference>
<dbReference type="PANTHER" id="PTHR10048">
    <property type="entry name" value="PHOSPHATIDYLINOSITOL KINASE"/>
    <property type="match status" value="1"/>
</dbReference>
<dbReference type="PROSITE" id="PS51546">
    <property type="entry name" value="PI3K_RBD"/>
    <property type="match status" value="1"/>
</dbReference>
<dbReference type="GO" id="GO:0048015">
    <property type="term" value="P:phosphatidylinositol-mediated signaling"/>
    <property type="evidence" value="ECO:0007669"/>
    <property type="project" value="TreeGrafter"/>
</dbReference>
<dbReference type="InterPro" id="IPR002420">
    <property type="entry name" value="PI3K-type_C2_dom"/>
</dbReference>
<sequence>MPKETVSGKTPRRSNSGKSSLRSEEIKEENGFRKQVWTDAVKGDPGMDWLCLGPMLTPIPRQRRYITDAKTQVVTEMADHLIKFLIDTGAAFSVVTEKVENLNDSKVRMIMGNSGLPIVSRSFAKIRLSKQLDFSNQSRSLGFSSKIHVYHKKEIYSLVSLGFDNVVEEISNKIPLCQREIEENAFFVPSAPHWDSRTHSLDEIHQTSLNEFTSKSSELSCHQVRETPVIGFGRHSVLPNPQNINKGSSWGNPIGKYHGADDYGFNILPLSSTSLDKNNSQSQLENENRNYHIGFESSVLPIYPFLSTNLMPKEENKSRRNMNIVESSLMPFQGSSLPRTWESTRPKNTELTGCSIQLVEVAQGSNMSLASFCNKVKKIRETYHAADMDSNSGKIWSMTTAFPYKLFSNTKFNINIFTDNSTKGLHFIPCANYLVKDLIAEILHFCMNDQLFPRDHLLSICGHEEFLQNDHYLGSHRVFQKNKSVIQLHLQKKRDTPGTLSRKHEDDHSQFYLNQLLEFMHIWKVSRQCLSTVIQKYDSHLKYLLKTQQNVDNVTEEVKNICSVLGCVETKQITDAINELNLILQRKPKNLHQNSDTSAKGLIEKVTTELSTSICQLIDIHCSSFCADFQPLHAPLYSVSCVNLGLHSHLSFTVYAAHNIPETWVHSYKAFSFSCWLTYAGKKLCQVRNCRNIPVKKLFFFLVNWNETINFPLEIKSLPRESMLTIKLFGITYATNADLLAWTCFPLFPKHRSILGSALFSMTLQSEPPMEMIAPGVWDVSQPSPVTLQIDFPATEWEYMKLDSEENGSDLEEPPKECLKHIARLSQKQTPILLSEEKRRYLWFYRFYCNNENCSLPLVLGSAPGWDERTVSEMHTILRRWKFSHPLEALGLLTSSFPDQEIRNVAVQQLDNLLNDELLEYLPQLVQAVKFEWNLESPLVQLLLHRSLQSVQIAHRLYWLLKDAQNEAYFKSWYQKLLAALQFCAGKALRDEFSKEQKLIKILGDIGEKVKTASDPQRQEVLKKELGRLEEFFWCAKTCHLPLNPALCVQGIDGDACSYFTSNALPLKITFINANPMGKNISVIFKAGDDLRQDMLVLQIIQVMDNIWLQEGLDMQMVIYRCLSTGKGQGLVQMVPDAITLAKIHRCFGPIGPLKENTIKKWFSQHNPLKADYEKVLRTFFYSCAGWCVVTFILGVCDRHNDNIMLTKSGHMFHIDFGKFLGHAQTFGGIKRDRAPFIFTSEMEYFITEGGKNPQHFQDFVELCCRAYNIVRRHSRLLLNLLEMMLHAGLPELSGIQDLKYVYNNLRPQDTDLEATSHFTKKIKESLECFPVKLNNLIHTLAQMTAISPAKSTSQTFSQESCMPGASRSIQRATVLGFSKKTSHLYLIQVTHSNNETSLTEKSFDQFAKLHSQLQKQFASLTLPEFPHWWHLPFTNSDHKRFRDLNHYMEQILNGSYEVANLLIIWQCRKDKQFYYVYTLNIAVFLVIMKWSFSSGKLLPFEELNRKVTFFVMGEYCRVIVISFFLSEPVEQAVKESSAVDLGK</sequence>
<dbReference type="InterPro" id="IPR018936">
    <property type="entry name" value="PI3/4_kinase_CS"/>
</dbReference>
<dbReference type="GO" id="GO:0005886">
    <property type="term" value="C:plasma membrane"/>
    <property type="evidence" value="ECO:0007669"/>
    <property type="project" value="TreeGrafter"/>
</dbReference>
<accession>A0A6B0QSI8</accession>
<feature type="domain" description="C2 PI3K-type" evidence="15">
    <location>
        <begin position="646"/>
        <end position="793"/>
    </location>
</feature>
<dbReference type="InterPro" id="IPR035892">
    <property type="entry name" value="C2_domain_sf"/>
</dbReference>
<evidence type="ECO:0000256" key="3">
    <source>
        <dbReference type="ARBA" id="ARBA00022741"/>
    </source>
</evidence>
<feature type="transmembrane region" description="Helical" evidence="10">
    <location>
        <begin position="1180"/>
        <end position="1197"/>
    </location>
</feature>
<dbReference type="SMART" id="SM00142">
    <property type="entry name" value="PI3K_C2"/>
    <property type="match status" value="1"/>
</dbReference>
<dbReference type="InterPro" id="IPR042236">
    <property type="entry name" value="PI3K_accessory_sf"/>
</dbReference>
<dbReference type="InterPro" id="IPR001683">
    <property type="entry name" value="PX_dom"/>
</dbReference>
<dbReference type="PROSITE" id="PS50195">
    <property type="entry name" value="PX"/>
    <property type="match status" value="1"/>
</dbReference>
<dbReference type="EMBL" id="VBQZ03000003">
    <property type="protein sequence ID" value="MXQ79980.1"/>
    <property type="molecule type" value="Genomic_DNA"/>
</dbReference>
<evidence type="ECO:0000259" key="15">
    <source>
        <dbReference type="PROSITE" id="PS51547"/>
    </source>
</evidence>
<dbReference type="SUPFAM" id="SSF54236">
    <property type="entry name" value="Ubiquitin-like"/>
    <property type="match status" value="1"/>
</dbReference>
<dbReference type="GO" id="GO:0016303">
    <property type="term" value="F:1-phosphatidylinositol-3-kinase activity"/>
    <property type="evidence" value="ECO:0007669"/>
    <property type="project" value="UniProtKB-EC"/>
</dbReference>
<comment type="similarity">
    <text evidence="1">Belongs to the PI3/PI4-kinase family. Type III PI4K subfamily.</text>
</comment>
<dbReference type="InterPro" id="IPR011009">
    <property type="entry name" value="Kinase-like_dom_sf"/>
</dbReference>
<dbReference type="PANTHER" id="PTHR10048:SF29">
    <property type="entry name" value="PHOSPHATIDYLINOSITOL 3-KINASE C2 DOMAIN-CONTAINING SUBUNIT GAMMA"/>
    <property type="match status" value="1"/>
</dbReference>
<feature type="transmembrane region" description="Helical" evidence="10">
    <location>
        <begin position="1474"/>
        <end position="1493"/>
    </location>
</feature>
<gene>
    <name evidence="16" type="ORF">E5288_WYG013746</name>
</gene>
<evidence type="ECO:0000256" key="8">
    <source>
        <dbReference type="ARBA" id="ARBA00029297"/>
    </source>
</evidence>
<feature type="region of interest" description="Disordered" evidence="9">
    <location>
        <begin position="1"/>
        <end position="27"/>
    </location>
</feature>
<dbReference type="InterPro" id="IPR001263">
    <property type="entry name" value="PI3K_accessory_dom"/>
</dbReference>
<dbReference type="Proteomes" id="UP000322234">
    <property type="component" value="Unassembled WGS sequence"/>
</dbReference>
<dbReference type="Gene3D" id="3.30.1520.10">
    <property type="entry name" value="Phox-like domain"/>
    <property type="match status" value="1"/>
</dbReference>
<dbReference type="Pfam" id="PF00454">
    <property type="entry name" value="PI3_PI4_kinase"/>
    <property type="match status" value="1"/>
</dbReference>
<dbReference type="Gene3D" id="1.25.40.70">
    <property type="entry name" value="Phosphatidylinositol 3-kinase, accessory domain (PIK)"/>
    <property type="match status" value="1"/>
</dbReference>